<evidence type="ECO:0000256" key="1">
    <source>
        <dbReference type="SAM" id="MobiDB-lite"/>
    </source>
</evidence>
<accession>A0A2I4BPB6</accession>
<dbReference type="InterPro" id="IPR028101">
    <property type="entry name" value="DUF4616"/>
</dbReference>
<dbReference type="InParanoid" id="A0A2I4BPB6"/>
<organism evidence="2 3">
    <name type="scientific">Austrofundulus limnaeus</name>
    <name type="common">Annual killifish</name>
    <dbReference type="NCBI Taxonomy" id="52670"/>
    <lineage>
        <taxon>Eukaryota</taxon>
        <taxon>Metazoa</taxon>
        <taxon>Chordata</taxon>
        <taxon>Craniata</taxon>
        <taxon>Vertebrata</taxon>
        <taxon>Euteleostomi</taxon>
        <taxon>Actinopterygii</taxon>
        <taxon>Neopterygii</taxon>
        <taxon>Teleostei</taxon>
        <taxon>Neoteleostei</taxon>
        <taxon>Acanthomorphata</taxon>
        <taxon>Ovalentaria</taxon>
        <taxon>Atherinomorphae</taxon>
        <taxon>Cyprinodontiformes</taxon>
        <taxon>Rivulidae</taxon>
        <taxon>Austrofundulus</taxon>
    </lineage>
</organism>
<sequence>MDYILETLAPLESSAHHRGGVKRKRRQKNPKIAEVIRRLHNSNSNKSRLCSPHNTEVTSVLVKTLQASPDFYGVDSDAFVSACKTYYETVRRNFRYSQPGLADKATVVRSSARCRSRRKRLLEKRQSILVGEEAAFWEGVTIDLMSDEEDGIFEGESGWIVRPPSFRSQELSDLCSTLQMRLEANPKYSAMHHKRLYVGPCSDRKPPPHGSKVDKHYIS</sequence>
<gene>
    <name evidence="3" type="primary">LOC106521512</name>
</gene>
<proteinExistence type="predicted"/>
<feature type="region of interest" description="Disordered" evidence="1">
    <location>
        <begin position="199"/>
        <end position="219"/>
    </location>
</feature>
<feature type="compositionally biased region" description="Basic and acidic residues" evidence="1">
    <location>
        <begin position="202"/>
        <end position="219"/>
    </location>
</feature>
<dbReference type="PANTHER" id="PTHR14375:SF2">
    <property type="entry name" value="SIMILAR TO RIKEN CDNA 4931414P19"/>
    <property type="match status" value="1"/>
</dbReference>
<dbReference type="GeneID" id="106521512"/>
<reference evidence="3" key="1">
    <citation type="submission" date="2025-08" db="UniProtKB">
        <authorList>
            <consortium name="RefSeq"/>
        </authorList>
    </citation>
    <scope>IDENTIFICATION</scope>
    <source>
        <strain evidence="3">Quisiro</strain>
        <tissue evidence="3">Liver</tissue>
    </source>
</reference>
<evidence type="ECO:0000313" key="2">
    <source>
        <dbReference type="Proteomes" id="UP000192220"/>
    </source>
</evidence>
<dbReference type="Proteomes" id="UP000192220">
    <property type="component" value="Unplaced"/>
</dbReference>
<dbReference type="Pfam" id="PF15394">
    <property type="entry name" value="DUF4616"/>
    <property type="match status" value="1"/>
</dbReference>
<name>A0A2I4BPB6_AUSLI</name>
<dbReference type="PANTHER" id="PTHR14375">
    <property type="entry name" value="SIMILAR TO RIKEN CDNA 4931414P19"/>
    <property type="match status" value="1"/>
</dbReference>
<dbReference type="KEGG" id="alim:106521512"/>
<dbReference type="AlphaFoldDB" id="A0A2I4BPB6"/>
<dbReference type="RefSeq" id="XP_013869563.1">
    <property type="nucleotide sequence ID" value="XM_014014109.1"/>
</dbReference>
<evidence type="ECO:0000313" key="3">
    <source>
        <dbReference type="RefSeq" id="XP_013869563.1"/>
    </source>
</evidence>
<dbReference type="OrthoDB" id="8447514at2759"/>
<protein>
    <submittedName>
        <fullName evidence="3">Uncharacterized protein C14orf93</fullName>
    </submittedName>
</protein>
<keyword evidence="2" id="KW-1185">Reference proteome</keyword>